<keyword evidence="2" id="KW-1185">Reference proteome</keyword>
<sequence length="66" mass="7722">MEDVQFLQFEPKLVRYCMHCQAHVKGFDHRGSWKLYRSALAPLSQKVTNTCIQQKYNVHKGGRILS</sequence>
<reference evidence="2" key="1">
    <citation type="journal article" date="2017" name="Nature">
        <title>The sunflower genome provides insights into oil metabolism, flowering and Asterid evolution.</title>
        <authorList>
            <person name="Badouin H."/>
            <person name="Gouzy J."/>
            <person name="Grassa C.J."/>
            <person name="Murat F."/>
            <person name="Staton S.E."/>
            <person name="Cottret L."/>
            <person name="Lelandais-Briere C."/>
            <person name="Owens G.L."/>
            <person name="Carrere S."/>
            <person name="Mayjonade B."/>
            <person name="Legrand L."/>
            <person name="Gill N."/>
            <person name="Kane N.C."/>
            <person name="Bowers J.E."/>
            <person name="Hubner S."/>
            <person name="Bellec A."/>
            <person name="Berard A."/>
            <person name="Berges H."/>
            <person name="Blanchet N."/>
            <person name="Boniface M.C."/>
            <person name="Brunel D."/>
            <person name="Catrice O."/>
            <person name="Chaidir N."/>
            <person name="Claudel C."/>
            <person name="Donnadieu C."/>
            <person name="Faraut T."/>
            <person name="Fievet G."/>
            <person name="Helmstetter N."/>
            <person name="King M."/>
            <person name="Knapp S.J."/>
            <person name="Lai Z."/>
            <person name="Le Paslier M.C."/>
            <person name="Lippi Y."/>
            <person name="Lorenzon L."/>
            <person name="Mandel J.R."/>
            <person name="Marage G."/>
            <person name="Marchand G."/>
            <person name="Marquand E."/>
            <person name="Bret-Mestries E."/>
            <person name="Morien E."/>
            <person name="Nambeesan S."/>
            <person name="Nguyen T."/>
            <person name="Pegot-Espagnet P."/>
            <person name="Pouilly N."/>
            <person name="Raftis F."/>
            <person name="Sallet E."/>
            <person name="Schiex T."/>
            <person name="Thomas J."/>
            <person name="Vandecasteele C."/>
            <person name="Vares D."/>
            <person name="Vear F."/>
            <person name="Vautrin S."/>
            <person name="Crespi M."/>
            <person name="Mangin B."/>
            <person name="Burke J.M."/>
            <person name="Salse J."/>
            <person name="Munos S."/>
            <person name="Vincourt P."/>
            <person name="Rieseberg L.H."/>
            <person name="Langlade N.B."/>
        </authorList>
    </citation>
    <scope>NUCLEOTIDE SEQUENCE [LARGE SCALE GENOMIC DNA]</scope>
    <source>
        <strain evidence="2">cv. SF193</strain>
    </source>
</reference>
<evidence type="ECO:0000313" key="2">
    <source>
        <dbReference type="Proteomes" id="UP000215914"/>
    </source>
</evidence>
<gene>
    <name evidence="1" type="ORF">HannXRQ_Chr10g0284591</name>
</gene>
<dbReference type="InParanoid" id="A0A251TGA4"/>
<dbReference type="AlphaFoldDB" id="A0A251TGA4"/>
<dbReference type="Proteomes" id="UP000215914">
    <property type="component" value="Chromosome 10"/>
</dbReference>
<name>A0A251TGA4_HELAN</name>
<organism evidence="1 2">
    <name type="scientific">Helianthus annuus</name>
    <name type="common">Common sunflower</name>
    <dbReference type="NCBI Taxonomy" id="4232"/>
    <lineage>
        <taxon>Eukaryota</taxon>
        <taxon>Viridiplantae</taxon>
        <taxon>Streptophyta</taxon>
        <taxon>Embryophyta</taxon>
        <taxon>Tracheophyta</taxon>
        <taxon>Spermatophyta</taxon>
        <taxon>Magnoliopsida</taxon>
        <taxon>eudicotyledons</taxon>
        <taxon>Gunneridae</taxon>
        <taxon>Pentapetalae</taxon>
        <taxon>asterids</taxon>
        <taxon>campanulids</taxon>
        <taxon>Asterales</taxon>
        <taxon>Asteraceae</taxon>
        <taxon>Asteroideae</taxon>
        <taxon>Heliantheae alliance</taxon>
        <taxon>Heliantheae</taxon>
        <taxon>Helianthus</taxon>
    </lineage>
</organism>
<evidence type="ECO:0000313" key="1">
    <source>
        <dbReference type="EMBL" id="OTG10165.1"/>
    </source>
</evidence>
<dbReference type="EMBL" id="CM007899">
    <property type="protein sequence ID" value="OTG10165.1"/>
    <property type="molecule type" value="Genomic_DNA"/>
</dbReference>
<proteinExistence type="predicted"/>
<protein>
    <submittedName>
        <fullName evidence="1">Uncharacterized protein</fullName>
    </submittedName>
</protein>
<accession>A0A251TGA4</accession>